<dbReference type="Proteomes" id="UP000719942">
    <property type="component" value="Unassembled WGS sequence"/>
</dbReference>
<organism evidence="1 2">
    <name type="scientific">Caproiciproducens faecalis</name>
    <dbReference type="NCBI Taxonomy" id="2820301"/>
    <lineage>
        <taxon>Bacteria</taxon>
        <taxon>Bacillati</taxon>
        <taxon>Bacillota</taxon>
        <taxon>Clostridia</taxon>
        <taxon>Eubacteriales</taxon>
        <taxon>Acutalibacteraceae</taxon>
        <taxon>Caproiciproducens</taxon>
    </lineage>
</organism>
<reference evidence="1 2" key="1">
    <citation type="submission" date="2021-03" db="EMBL/GenBank/DDBJ databases">
        <title>Caproiciproducens sp. nov. isolated from feces of cow.</title>
        <authorList>
            <person name="Choi J.-Y."/>
        </authorList>
    </citation>
    <scope>NUCLEOTIDE SEQUENCE [LARGE SCALE GENOMIC DNA]</scope>
    <source>
        <strain evidence="1 2">AGMB10547</strain>
    </source>
</reference>
<gene>
    <name evidence="1" type="ORF">J5W02_06830</name>
</gene>
<evidence type="ECO:0000313" key="2">
    <source>
        <dbReference type="Proteomes" id="UP000719942"/>
    </source>
</evidence>
<evidence type="ECO:0000313" key="1">
    <source>
        <dbReference type="EMBL" id="MBW7572524.1"/>
    </source>
</evidence>
<dbReference type="Pfam" id="PF11007">
    <property type="entry name" value="CotJA"/>
    <property type="match status" value="1"/>
</dbReference>
<accession>A0ABS7DMJ1</accession>
<proteinExistence type="predicted"/>
<name>A0ABS7DMJ1_9FIRM</name>
<sequence>MNDMKIAEGESCLLNLPPLPETTVVAMAYVPFQQFGTVYEPEMGLRSGTIFPELDKPFLGKRGVMK</sequence>
<dbReference type="EMBL" id="JAGFNZ010000002">
    <property type="protein sequence ID" value="MBW7572524.1"/>
    <property type="molecule type" value="Genomic_DNA"/>
</dbReference>
<dbReference type="InterPro" id="IPR020256">
    <property type="entry name" value="Spore_coat_CotJA"/>
</dbReference>
<protein>
    <submittedName>
        <fullName evidence="1">Spore coat associated protein CotJA</fullName>
    </submittedName>
</protein>
<keyword evidence="2" id="KW-1185">Reference proteome</keyword>
<dbReference type="RefSeq" id="WP_219964923.1">
    <property type="nucleotide sequence ID" value="NZ_JAGFNZ010000002.1"/>
</dbReference>
<comment type="caution">
    <text evidence="1">The sequence shown here is derived from an EMBL/GenBank/DDBJ whole genome shotgun (WGS) entry which is preliminary data.</text>
</comment>